<dbReference type="Proteomes" id="UP000325606">
    <property type="component" value="Chromosome"/>
</dbReference>
<dbReference type="EMBL" id="CP044222">
    <property type="protein sequence ID" value="QEW07666.1"/>
    <property type="molecule type" value="Genomic_DNA"/>
</dbReference>
<feature type="signal peptide" evidence="1">
    <location>
        <begin position="1"/>
        <end position="21"/>
    </location>
</feature>
<gene>
    <name evidence="2" type="ORF">F5I99_14815</name>
</gene>
<dbReference type="KEGG" id="nik:F5I99_14815"/>
<proteinExistence type="predicted"/>
<accession>A0A5J6LHB9</accession>
<dbReference type="AlphaFoldDB" id="A0A5J6LHB9"/>
<feature type="chain" id="PRO_5023940402" description="Oxidoreductase molybdopterin-binding domain-containing protein" evidence="1">
    <location>
        <begin position="22"/>
        <end position="156"/>
    </location>
</feature>
<keyword evidence="3" id="KW-1185">Reference proteome</keyword>
<evidence type="ECO:0000256" key="1">
    <source>
        <dbReference type="SAM" id="SignalP"/>
    </source>
</evidence>
<protein>
    <recommendedName>
        <fullName evidence="4">Oxidoreductase molybdopterin-binding domain-containing protein</fullName>
    </recommendedName>
</protein>
<evidence type="ECO:0000313" key="2">
    <source>
        <dbReference type="EMBL" id="QEW07666.1"/>
    </source>
</evidence>
<name>A0A5J6LHB9_9GAMM</name>
<sequence length="156" mass="17870">MHFSKHLIFLLLVICCSGLLADESTVTLKTPSGEMQISLNELREMAGSELEIYDPFQRANVPVRGVDLIAFIEHFAADHRQASAVSFIAMDDYKVQISQWDSGNWLLVTHENGHELRLRDHGPIKLIEKNLGNRNPTNLRNFNDWVWMVKTIEVLQ</sequence>
<dbReference type="InterPro" id="IPR036374">
    <property type="entry name" value="OxRdtase_Mopterin-bd_sf"/>
</dbReference>
<organism evidence="2 3">
    <name type="scientific">Nitrincola iocasae</name>
    <dbReference type="NCBI Taxonomy" id="2614693"/>
    <lineage>
        <taxon>Bacteria</taxon>
        <taxon>Pseudomonadati</taxon>
        <taxon>Pseudomonadota</taxon>
        <taxon>Gammaproteobacteria</taxon>
        <taxon>Oceanospirillales</taxon>
        <taxon>Oceanospirillaceae</taxon>
        <taxon>Nitrincola</taxon>
    </lineage>
</organism>
<evidence type="ECO:0000313" key="3">
    <source>
        <dbReference type="Proteomes" id="UP000325606"/>
    </source>
</evidence>
<evidence type="ECO:0008006" key="4">
    <source>
        <dbReference type="Google" id="ProtNLM"/>
    </source>
</evidence>
<keyword evidence="1" id="KW-0732">Signal</keyword>
<reference evidence="2 3" key="1">
    <citation type="submission" date="2019-09" db="EMBL/GenBank/DDBJ databases">
        <title>Nitrincola iocasae sp. nov., a bacterium isolated from the sediment collected at a cold seep field in South China Sea.</title>
        <authorList>
            <person name="Zhang H."/>
            <person name="Wang H."/>
            <person name="Li C."/>
        </authorList>
    </citation>
    <scope>NUCLEOTIDE SEQUENCE [LARGE SCALE GENOMIC DNA]</scope>
    <source>
        <strain evidence="2 3">KXZD1103</strain>
    </source>
</reference>
<dbReference type="SUPFAM" id="SSF56524">
    <property type="entry name" value="Oxidoreductase molybdopterin-binding domain"/>
    <property type="match status" value="1"/>
</dbReference>
<dbReference type="RefSeq" id="WP_151057317.1">
    <property type="nucleotide sequence ID" value="NZ_CP044222.1"/>
</dbReference>